<feature type="coiled-coil region" evidence="1">
    <location>
        <begin position="70"/>
        <end position="97"/>
    </location>
</feature>
<evidence type="ECO:0000256" key="1">
    <source>
        <dbReference type="SAM" id="Coils"/>
    </source>
</evidence>
<keyword evidence="1" id="KW-0175">Coiled coil</keyword>
<evidence type="ECO:0000313" key="4">
    <source>
        <dbReference type="Proteomes" id="UP000254711"/>
    </source>
</evidence>
<feature type="region of interest" description="Disordered" evidence="2">
    <location>
        <begin position="1"/>
        <end position="42"/>
    </location>
</feature>
<evidence type="ECO:0000256" key="2">
    <source>
        <dbReference type="SAM" id="MobiDB-lite"/>
    </source>
</evidence>
<dbReference type="Proteomes" id="UP000254711">
    <property type="component" value="Unassembled WGS sequence"/>
</dbReference>
<dbReference type="EMBL" id="QQSY01000001">
    <property type="protein sequence ID" value="RDI99316.1"/>
    <property type="molecule type" value="Genomic_DNA"/>
</dbReference>
<protein>
    <submittedName>
        <fullName evidence="3">Uncharacterized protein</fullName>
    </submittedName>
</protein>
<evidence type="ECO:0000313" key="3">
    <source>
        <dbReference type="EMBL" id="RDI99316.1"/>
    </source>
</evidence>
<name>A0A370K9I3_9GAMM</name>
<organism evidence="3 4">
    <name type="scientific">Dyella solisilvae</name>
    <dbReference type="NCBI Taxonomy" id="1920168"/>
    <lineage>
        <taxon>Bacteria</taxon>
        <taxon>Pseudomonadati</taxon>
        <taxon>Pseudomonadota</taxon>
        <taxon>Gammaproteobacteria</taxon>
        <taxon>Lysobacterales</taxon>
        <taxon>Rhodanobacteraceae</taxon>
        <taxon>Dyella</taxon>
    </lineage>
</organism>
<gene>
    <name evidence="3" type="ORF">DVT68_00165</name>
</gene>
<accession>A0A370K9I3</accession>
<dbReference type="AlphaFoldDB" id="A0A370K9I3"/>
<feature type="compositionally biased region" description="Basic and acidic residues" evidence="2">
    <location>
        <begin position="1"/>
        <end position="11"/>
    </location>
</feature>
<keyword evidence="4" id="KW-1185">Reference proteome</keyword>
<reference evidence="3 4" key="1">
    <citation type="submission" date="2018-07" db="EMBL/GenBank/DDBJ databases">
        <title>Dyella solisilvae sp. nov., isolated from the pine and broad-leaved mixed forest soil.</title>
        <authorList>
            <person name="Gao Z."/>
            <person name="Qiu L."/>
        </authorList>
    </citation>
    <scope>NUCLEOTIDE SEQUENCE [LARGE SCALE GENOMIC DNA]</scope>
    <source>
        <strain evidence="3 4">DHG54</strain>
    </source>
</reference>
<sequence>MIRRLAKDHPTHPAPRRVGPAVVATQAAKGENESAQSDVADAYPSGYEEGFKAGESDSARMAAQRMREWEDAAQSRLSEAEEQLQRERARLASMADALELGLKHHLEMIEPLSFELAWAGWQCAFGELGGDRELLARIISGLVAEYRGKALVIEVSSADRESLPDHLDGVEVIVASALGAGECRVRTARGEVESSVAMRMDGIYRAMRAAMEGSTA</sequence>
<comment type="caution">
    <text evidence="3">The sequence shown here is derived from an EMBL/GenBank/DDBJ whole genome shotgun (WGS) entry which is preliminary data.</text>
</comment>
<proteinExistence type="predicted"/>